<proteinExistence type="predicted"/>
<keyword evidence="1" id="KW-0472">Membrane</keyword>
<reference evidence="3 4" key="1">
    <citation type="submission" date="2018-08" db="EMBL/GenBank/DDBJ databases">
        <title>Genome sequence of Methylocystis hirsuta CSC1, a methanotroph able to accumulate PHAs.</title>
        <authorList>
            <person name="Bordel S."/>
            <person name="Rodriguez E."/>
            <person name="Gancedo J."/>
            <person name="Munoz R."/>
        </authorList>
    </citation>
    <scope>NUCLEOTIDE SEQUENCE [LARGE SCALE GENOMIC DNA]</scope>
    <source>
        <strain evidence="3 4">CSC1</strain>
    </source>
</reference>
<evidence type="ECO:0000256" key="1">
    <source>
        <dbReference type="SAM" id="Phobius"/>
    </source>
</evidence>
<dbReference type="Proteomes" id="UP000268623">
    <property type="component" value="Unassembled WGS sequence"/>
</dbReference>
<evidence type="ECO:0000313" key="4">
    <source>
        <dbReference type="Proteomes" id="UP000268623"/>
    </source>
</evidence>
<organism evidence="3 4">
    <name type="scientific">Methylocystis hirsuta</name>
    <dbReference type="NCBI Taxonomy" id="369798"/>
    <lineage>
        <taxon>Bacteria</taxon>
        <taxon>Pseudomonadati</taxon>
        <taxon>Pseudomonadota</taxon>
        <taxon>Alphaproteobacteria</taxon>
        <taxon>Hyphomicrobiales</taxon>
        <taxon>Methylocystaceae</taxon>
        <taxon>Methylocystis</taxon>
    </lineage>
</organism>
<sequence length="130" mass="14512">MRKNFKSGVAGALCGVLALSTMPAEVVAGPMGMASPADMGFTSPIETIHYRRHRHRHYVRYYHPRRYYRRGYAYRYDPAGAIFAATALGIMGAGIAAATAPRYYGWGYPYGGWGWGYPVVWGYPYGGWGW</sequence>
<evidence type="ECO:0000256" key="2">
    <source>
        <dbReference type="SAM" id="SignalP"/>
    </source>
</evidence>
<gene>
    <name evidence="3" type="ORF">D1O30_21230</name>
</gene>
<evidence type="ECO:0000313" key="3">
    <source>
        <dbReference type="EMBL" id="RNJ47963.1"/>
    </source>
</evidence>
<protein>
    <recommendedName>
        <fullName evidence="5">Transmembrane protein</fullName>
    </recommendedName>
</protein>
<dbReference type="AlphaFoldDB" id="A0A3M9XIN7"/>
<evidence type="ECO:0008006" key="5">
    <source>
        <dbReference type="Google" id="ProtNLM"/>
    </source>
</evidence>
<name>A0A3M9XIN7_9HYPH</name>
<keyword evidence="1" id="KW-1133">Transmembrane helix</keyword>
<feature type="transmembrane region" description="Helical" evidence="1">
    <location>
        <begin position="79"/>
        <end position="100"/>
    </location>
</feature>
<keyword evidence="4" id="KW-1185">Reference proteome</keyword>
<feature type="signal peptide" evidence="2">
    <location>
        <begin position="1"/>
        <end position="28"/>
    </location>
</feature>
<keyword evidence="1" id="KW-0812">Transmembrane</keyword>
<feature type="chain" id="PRO_5018329519" description="Transmembrane protein" evidence="2">
    <location>
        <begin position="29"/>
        <end position="130"/>
    </location>
</feature>
<comment type="caution">
    <text evidence="3">The sequence shown here is derived from an EMBL/GenBank/DDBJ whole genome shotgun (WGS) entry which is preliminary data.</text>
</comment>
<accession>A0A3M9XIN7</accession>
<dbReference type="EMBL" id="QWDD01000004">
    <property type="protein sequence ID" value="RNJ47963.1"/>
    <property type="molecule type" value="Genomic_DNA"/>
</dbReference>
<keyword evidence="2" id="KW-0732">Signal</keyword>